<evidence type="ECO:0000256" key="2">
    <source>
        <dbReference type="SAM" id="MobiDB-lite"/>
    </source>
</evidence>
<evidence type="ECO:0000256" key="1">
    <source>
        <dbReference type="PROSITE-ProRule" id="PRU00175"/>
    </source>
</evidence>
<feature type="region of interest" description="Disordered" evidence="2">
    <location>
        <begin position="1"/>
        <end position="89"/>
    </location>
</feature>
<dbReference type="InterPro" id="IPR007527">
    <property type="entry name" value="Znf_SWIM"/>
</dbReference>
<feature type="domain" description="SWIM-type" evidence="4">
    <location>
        <begin position="132"/>
        <end position="164"/>
    </location>
</feature>
<feature type="compositionally biased region" description="Basic and acidic residues" evidence="2">
    <location>
        <begin position="72"/>
        <end position="81"/>
    </location>
</feature>
<evidence type="ECO:0000259" key="3">
    <source>
        <dbReference type="PROSITE" id="PS50089"/>
    </source>
</evidence>
<dbReference type="EMBL" id="LASV01000016">
    <property type="protein sequence ID" value="KKA25609.1"/>
    <property type="molecule type" value="Genomic_DNA"/>
</dbReference>
<keyword evidence="1" id="KW-0479">Metal-binding</keyword>
<dbReference type="GO" id="GO:0061630">
    <property type="term" value="F:ubiquitin protein ligase activity"/>
    <property type="evidence" value="ECO:0007669"/>
    <property type="project" value="InterPro"/>
</dbReference>
<dbReference type="SUPFAM" id="SSF57850">
    <property type="entry name" value="RING/U-box"/>
    <property type="match status" value="1"/>
</dbReference>
<dbReference type="RefSeq" id="XP_013332221.1">
    <property type="nucleotide sequence ID" value="XM_013476767.1"/>
</dbReference>
<dbReference type="InterPro" id="IPR013083">
    <property type="entry name" value="Znf_RING/FYVE/PHD"/>
</dbReference>
<dbReference type="PROSITE" id="PS50966">
    <property type="entry name" value="ZF_SWIM"/>
    <property type="match status" value="1"/>
</dbReference>
<dbReference type="OrthoDB" id="2122982at2759"/>
<proteinExistence type="predicted"/>
<dbReference type="Pfam" id="PF04434">
    <property type="entry name" value="SWIM"/>
    <property type="match status" value="1"/>
</dbReference>
<organism evidence="5 6">
    <name type="scientific">Rasamsonia emersonii (strain ATCC 16479 / CBS 393.64 / IMI 116815)</name>
    <dbReference type="NCBI Taxonomy" id="1408163"/>
    <lineage>
        <taxon>Eukaryota</taxon>
        <taxon>Fungi</taxon>
        <taxon>Dikarya</taxon>
        <taxon>Ascomycota</taxon>
        <taxon>Pezizomycotina</taxon>
        <taxon>Eurotiomycetes</taxon>
        <taxon>Eurotiomycetidae</taxon>
        <taxon>Eurotiales</taxon>
        <taxon>Trichocomaceae</taxon>
        <taxon>Rasamsonia</taxon>
    </lineage>
</organism>
<dbReference type="GO" id="GO:0008270">
    <property type="term" value="F:zinc ion binding"/>
    <property type="evidence" value="ECO:0007669"/>
    <property type="project" value="UniProtKB-KW"/>
</dbReference>
<comment type="caution">
    <text evidence="5">The sequence shown here is derived from an EMBL/GenBank/DDBJ whole genome shotgun (WGS) entry which is preliminary data.</text>
</comment>
<keyword evidence="6" id="KW-1185">Reference proteome</keyword>
<evidence type="ECO:0000259" key="4">
    <source>
        <dbReference type="PROSITE" id="PS50966"/>
    </source>
</evidence>
<dbReference type="InterPro" id="IPR001841">
    <property type="entry name" value="Znf_RING"/>
</dbReference>
<dbReference type="GeneID" id="25312393"/>
<feature type="compositionally biased region" description="Polar residues" evidence="2">
    <location>
        <begin position="1"/>
        <end position="20"/>
    </location>
</feature>
<dbReference type="PANTHER" id="PTHR21540:SF0">
    <property type="entry name" value="PHD FAMILY PROTEIN"/>
    <property type="match status" value="1"/>
</dbReference>
<evidence type="ECO:0000313" key="5">
    <source>
        <dbReference type="EMBL" id="KKA25609.1"/>
    </source>
</evidence>
<dbReference type="Gene3D" id="3.30.40.10">
    <property type="entry name" value="Zinc/RING finger domain, C3HC4 (zinc finger)"/>
    <property type="match status" value="1"/>
</dbReference>
<dbReference type="STRING" id="1408163.A0A0F4Z4Z6"/>
<dbReference type="AlphaFoldDB" id="A0A0F4Z4Z6"/>
<protein>
    <submittedName>
        <fullName evidence="5">PrtT</fullName>
    </submittedName>
</protein>
<evidence type="ECO:0000313" key="6">
    <source>
        <dbReference type="Proteomes" id="UP000053958"/>
    </source>
</evidence>
<dbReference type="Pfam" id="PF13639">
    <property type="entry name" value="zf-RING_2"/>
    <property type="match status" value="1"/>
</dbReference>
<gene>
    <name evidence="5" type="ORF">T310_0338</name>
</gene>
<dbReference type="Proteomes" id="UP000053958">
    <property type="component" value="Unassembled WGS sequence"/>
</dbReference>
<dbReference type="InterPro" id="IPR039903">
    <property type="entry name" value="Zswim2"/>
</dbReference>
<accession>A0A0F4Z4Z6</accession>
<reference evidence="5 6" key="1">
    <citation type="submission" date="2015-04" db="EMBL/GenBank/DDBJ databases">
        <authorList>
            <person name="Heijne W.H."/>
            <person name="Fedorova N.D."/>
            <person name="Nierman W.C."/>
            <person name="Vollebregt A.W."/>
            <person name="Zhao Z."/>
            <person name="Wu L."/>
            <person name="Kumar M."/>
            <person name="Stam H."/>
            <person name="van den Berg M.A."/>
            <person name="Pel H.J."/>
        </authorList>
    </citation>
    <scope>NUCLEOTIDE SEQUENCE [LARGE SCALE GENOMIC DNA]</scope>
    <source>
        <strain evidence="5 6">CBS 393.64</strain>
    </source>
</reference>
<dbReference type="CDD" id="cd16494">
    <property type="entry name" value="RING-CH-C4HC3_ZSWM2"/>
    <property type="match status" value="1"/>
</dbReference>
<sequence length="372" mass="40946">MARSPSTPTSSNVLVGSASASRKRSSPEQSGSSKRRRTEPVTPSKPIEVIDLTGDSPEVHTAPAKSRAKRTPSKETPERRARMFRRKPPQTFLEKLARATTQRMFVIGRRRTGTDEAPEEKVDMVGTTGNIYTVTIAKEPTCTCPDALKGNQCKHIIYVRALATVAPCPTAYHAKGSRECSQSASPSPISIGFSLIWRVRESSYWLQELREMFEKAPISPQGTESSDDTSGKRKPVEGDCPICFMEFDPQADEIVWCKAACGNNVHKACFDRWAASTRENGVRCVYCRSPWPVDDTRLDLKSLVKNARVSHEGYLNVASSLGMSGIRGTCPPSIAFSRSNMYVCTNDLVSPRQIILPITNHGYNGGIVTTID</sequence>
<name>A0A0F4Z4Z6_RASE3</name>
<feature type="domain" description="RING-type" evidence="3">
    <location>
        <begin position="240"/>
        <end position="288"/>
    </location>
</feature>
<dbReference type="PROSITE" id="PS50089">
    <property type="entry name" value="ZF_RING_2"/>
    <property type="match status" value="1"/>
</dbReference>
<keyword evidence="1" id="KW-0863">Zinc-finger</keyword>
<dbReference type="PANTHER" id="PTHR21540">
    <property type="entry name" value="RING FINGER AND SWIM DOMAIN-CONTAINING PROTEIN 2"/>
    <property type="match status" value="1"/>
</dbReference>
<keyword evidence="1" id="KW-0862">Zinc</keyword>